<protein>
    <submittedName>
        <fullName evidence="2">Uncharacterized protein</fullName>
    </submittedName>
</protein>
<reference evidence="2 3" key="1">
    <citation type="submission" date="2017-02" db="EMBL/GenBank/DDBJ databases">
        <authorList>
            <person name="Peterson S.W."/>
        </authorList>
    </citation>
    <scope>NUCLEOTIDE SEQUENCE [LARGE SCALE GENOMIC DNA]</scope>
    <source>
        <strain evidence="2 3">ATCC BAA-1030</strain>
    </source>
</reference>
<dbReference type="AlphaFoldDB" id="A0A1T4NX69"/>
<dbReference type="OrthoDB" id="2312386at2"/>
<evidence type="ECO:0000313" key="2">
    <source>
        <dbReference type="EMBL" id="SJZ83646.1"/>
    </source>
</evidence>
<dbReference type="InterPro" id="IPR047909">
    <property type="entry name" value="SPJ_0845-like_N"/>
</dbReference>
<evidence type="ECO:0000313" key="3">
    <source>
        <dbReference type="Proteomes" id="UP000190328"/>
    </source>
</evidence>
<dbReference type="RefSeq" id="WP_078807500.1">
    <property type="nucleotide sequence ID" value="NZ_FUXI01000017.1"/>
</dbReference>
<keyword evidence="3" id="KW-1185">Reference proteome</keyword>
<feature type="region of interest" description="Disordered" evidence="1">
    <location>
        <begin position="38"/>
        <end position="60"/>
    </location>
</feature>
<sequence length="60" mass="7130">MGLKFTKVDDWDKMFEKFAVDPDKVERNGVKADVVQEDEEKRKNHLGIKEETHEEKKIIK</sequence>
<accession>A0A1T4NX69</accession>
<evidence type="ECO:0000256" key="1">
    <source>
        <dbReference type="SAM" id="MobiDB-lite"/>
    </source>
</evidence>
<dbReference type="EMBL" id="FUXI01000017">
    <property type="protein sequence ID" value="SJZ83646.1"/>
    <property type="molecule type" value="Genomic_DNA"/>
</dbReference>
<feature type="compositionally biased region" description="Basic and acidic residues" evidence="1">
    <location>
        <begin position="39"/>
        <end position="60"/>
    </location>
</feature>
<dbReference type="NCBIfam" id="NF040897">
    <property type="entry name" value="SPJ_0845_Nterm"/>
    <property type="match status" value="1"/>
</dbReference>
<dbReference type="STRING" id="263852.SAMN02745116_01567"/>
<name>A0A1T4NX69_9ENTE</name>
<gene>
    <name evidence="2" type="ORF">SAMN02745116_01567</name>
</gene>
<organism evidence="2 3">
    <name type="scientific">Pilibacter termitis</name>
    <dbReference type="NCBI Taxonomy" id="263852"/>
    <lineage>
        <taxon>Bacteria</taxon>
        <taxon>Bacillati</taxon>
        <taxon>Bacillota</taxon>
        <taxon>Bacilli</taxon>
        <taxon>Lactobacillales</taxon>
        <taxon>Enterococcaceae</taxon>
        <taxon>Pilibacter</taxon>
    </lineage>
</organism>
<dbReference type="Proteomes" id="UP000190328">
    <property type="component" value="Unassembled WGS sequence"/>
</dbReference>
<proteinExistence type="predicted"/>